<proteinExistence type="predicted"/>
<gene>
    <name evidence="1" type="ORF">Edafosvirus1_85</name>
</gene>
<reference evidence="1" key="1">
    <citation type="submission" date="2018-10" db="EMBL/GenBank/DDBJ databases">
        <title>Hidden diversity of soil giant viruses.</title>
        <authorList>
            <person name="Schulz F."/>
            <person name="Alteio L."/>
            <person name="Goudeau D."/>
            <person name="Ryan E.M."/>
            <person name="Malmstrom R.R."/>
            <person name="Blanchard J."/>
            <person name="Woyke T."/>
        </authorList>
    </citation>
    <scope>NUCLEOTIDE SEQUENCE</scope>
    <source>
        <strain evidence="1">EDV1</strain>
    </source>
</reference>
<organism evidence="1">
    <name type="scientific">Edafosvirus sp</name>
    <dbReference type="NCBI Taxonomy" id="2487765"/>
    <lineage>
        <taxon>Viruses</taxon>
        <taxon>Varidnaviria</taxon>
        <taxon>Bamfordvirae</taxon>
        <taxon>Nucleocytoviricota</taxon>
        <taxon>Megaviricetes</taxon>
        <taxon>Imitervirales</taxon>
        <taxon>Mimiviridae</taxon>
        <taxon>Klosneuvirinae</taxon>
    </lineage>
</organism>
<name>A0A3G4ZTV6_9VIRU</name>
<evidence type="ECO:0000313" key="1">
    <source>
        <dbReference type="EMBL" id="AYV77754.1"/>
    </source>
</evidence>
<accession>A0A3G4ZTV6</accession>
<sequence>MADKRLGLDYSTLLSFMSSNNEEEKQQKIKECIDRNDKIVQNLVARSHEFKNVFVFCESISHIIYVQFVGTLYGMMVCGVPGGDAYAEIQLLKYEREIEANIDDVSNRFDCVKNTEMGYEGTCQFSDIDELVTKINQVQRQASKTIEIELLPLKCR</sequence>
<protein>
    <submittedName>
        <fullName evidence="1">Uncharacterized protein</fullName>
    </submittedName>
</protein>
<dbReference type="EMBL" id="MK072066">
    <property type="protein sequence ID" value="AYV77754.1"/>
    <property type="molecule type" value="Genomic_DNA"/>
</dbReference>